<name>A0A1C3PGS1_9ACTN</name>
<gene>
    <name evidence="1" type="ORF">FDG2_6336</name>
</gene>
<dbReference type="EMBL" id="FLUV01002617">
    <property type="protein sequence ID" value="SBW29024.1"/>
    <property type="molecule type" value="Genomic_DNA"/>
</dbReference>
<evidence type="ECO:0000313" key="1">
    <source>
        <dbReference type="EMBL" id="SBW29024.1"/>
    </source>
</evidence>
<evidence type="ECO:0000313" key="2">
    <source>
        <dbReference type="Proteomes" id="UP000199013"/>
    </source>
</evidence>
<sequence>MSRPRKDSPLRKGDRVTSTEWPDIHGRVTRVDDDGSVFVRWDGTHFEDERDRDQVTRTD</sequence>
<keyword evidence="2" id="KW-1185">Reference proteome</keyword>
<dbReference type="AlphaFoldDB" id="A0A1C3PGS1"/>
<organism evidence="1 2">
    <name type="scientific">Candidatus Protofrankia californiensis</name>
    <dbReference type="NCBI Taxonomy" id="1839754"/>
    <lineage>
        <taxon>Bacteria</taxon>
        <taxon>Bacillati</taxon>
        <taxon>Actinomycetota</taxon>
        <taxon>Actinomycetes</taxon>
        <taxon>Frankiales</taxon>
        <taxon>Frankiaceae</taxon>
        <taxon>Protofrankia</taxon>
    </lineage>
</organism>
<dbReference type="Proteomes" id="UP000199013">
    <property type="component" value="Unassembled WGS sequence"/>
</dbReference>
<proteinExistence type="predicted"/>
<accession>A0A1C3PGS1</accession>
<protein>
    <submittedName>
        <fullName evidence="1">Uncharacterized protein</fullName>
    </submittedName>
</protein>
<reference evidence="2" key="1">
    <citation type="submission" date="2016-02" db="EMBL/GenBank/DDBJ databases">
        <authorList>
            <person name="Wibberg D."/>
        </authorList>
    </citation>
    <scope>NUCLEOTIDE SEQUENCE [LARGE SCALE GENOMIC DNA]</scope>
</reference>